<gene>
    <name evidence="3" type="ORF">SAMN05444167_1977</name>
</gene>
<protein>
    <submittedName>
        <fullName evidence="3">Ferrous iron transport protein B</fullName>
    </submittedName>
</protein>
<feature type="transmembrane region" description="Helical" evidence="1">
    <location>
        <begin position="595"/>
        <end position="616"/>
    </location>
</feature>
<dbReference type="SUPFAM" id="SSF52540">
    <property type="entry name" value="P-loop containing nucleoside triphosphate hydrolases"/>
    <property type="match status" value="1"/>
</dbReference>
<keyword evidence="1" id="KW-0812">Transmembrane</keyword>
<sequence>MSTATVIAVEKSASTRPAGAYHTIGLIGPPNVGKTTLFNRLTGLRQKVSNYSGVTVEHRSGKLKSGQTVIDLPGVWSLTPESEDQKIAVNVLHGTQPGVPKLDAVLLVVDGTALHRYMGLIHEVLACGLPTMVLINMADELVARNGYIDPLGVARELGSPTALISASRGTGMDTISHFLNGEHAAAQILPVLQAGGNAAPGCATDCNTLTRSGAYRRPHHSKFTRAFDRWALHPVVGPLMCISFIAGAFQIMFRLAYPAGQWLSTWLGNIGIAAGAHIPDAILRAIIVDGIWNGIASILGFLPTILCMFLVITLLEDSGYMARAAVIADRTMGHVGLNGRSFLPLLSAYACAVPAIMATRAIPSKRDRLATILIAPFMTCSARLPVYALLIAAFIPQRQVLGNLLGLQAVTLMLLYAIGLLAALFTAKLLHSSALKGQASMFAIELPNYRMPRPRTVALAIYDRSMVFLKQVGTVILVLNLAIWFLSHMPFHNGQPSDVGASYLAHLGDFIQPLLHPLGLNRNVGISLLGAFVARESVVSTLATLYGQVNVGDALRAEIGLAGAIALLVFFALAMQCTATLAVVRRETNSWKWPLLQFAYMTVLAYGASFATYRIALALHL</sequence>
<dbReference type="Pfam" id="PF07670">
    <property type="entry name" value="Gate"/>
    <property type="match status" value="2"/>
</dbReference>
<accession>A0A1G7JX77</accession>
<evidence type="ECO:0000313" key="3">
    <source>
        <dbReference type="EMBL" id="SDF29452.1"/>
    </source>
</evidence>
<dbReference type="Proteomes" id="UP000182427">
    <property type="component" value="Chromosome I"/>
</dbReference>
<dbReference type="RefSeq" id="WP_083344987.1">
    <property type="nucleotide sequence ID" value="NZ_LT629690.1"/>
</dbReference>
<dbReference type="InterPro" id="IPR027417">
    <property type="entry name" value="P-loop_NTPase"/>
</dbReference>
<dbReference type="Pfam" id="PF02421">
    <property type="entry name" value="FeoB_N"/>
    <property type="match status" value="1"/>
</dbReference>
<feature type="transmembrane region" description="Helical" evidence="1">
    <location>
        <begin position="559"/>
        <end position="583"/>
    </location>
</feature>
<dbReference type="Pfam" id="PF07664">
    <property type="entry name" value="FeoB_C"/>
    <property type="match status" value="1"/>
</dbReference>
<keyword evidence="4" id="KW-1185">Reference proteome</keyword>
<dbReference type="InterPro" id="IPR050860">
    <property type="entry name" value="FeoB_GTPase"/>
</dbReference>
<feature type="transmembrane region" description="Helical" evidence="1">
    <location>
        <begin position="259"/>
        <end position="278"/>
    </location>
</feature>
<dbReference type="InterPro" id="IPR006073">
    <property type="entry name" value="GTP-bd"/>
</dbReference>
<evidence type="ECO:0000313" key="4">
    <source>
        <dbReference type="Proteomes" id="UP000182427"/>
    </source>
</evidence>
<proteinExistence type="predicted"/>
<dbReference type="GO" id="GO:0015093">
    <property type="term" value="F:ferrous iron transmembrane transporter activity"/>
    <property type="evidence" value="ECO:0007669"/>
    <property type="project" value="InterPro"/>
</dbReference>
<feature type="transmembrane region" description="Helical" evidence="1">
    <location>
        <begin position="290"/>
        <end position="315"/>
    </location>
</feature>
<dbReference type="EMBL" id="LT629690">
    <property type="protein sequence ID" value="SDF29452.1"/>
    <property type="molecule type" value="Genomic_DNA"/>
</dbReference>
<feature type="transmembrane region" description="Helical" evidence="1">
    <location>
        <begin position="467"/>
        <end position="486"/>
    </location>
</feature>
<feature type="domain" description="FeoB-type G" evidence="2">
    <location>
        <begin position="21"/>
        <end position="188"/>
    </location>
</feature>
<dbReference type="PRINTS" id="PR00326">
    <property type="entry name" value="GTP1OBG"/>
</dbReference>
<evidence type="ECO:0000256" key="1">
    <source>
        <dbReference type="SAM" id="Phobius"/>
    </source>
</evidence>
<dbReference type="InterPro" id="IPR011640">
    <property type="entry name" value="Fe2_transport_prot_B_C"/>
</dbReference>
<feature type="transmembrane region" description="Helical" evidence="1">
    <location>
        <begin position="407"/>
        <end position="427"/>
    </location>
</feature>
<dbReference type="InterPro" id="IPR030389">
    <property type="entry name" value="G_FEOB_dom"/>
</dbReference>
<dbReference type="AlphaFoldDB" id="A0A1G7JX77"/>
<dbReference type="PANTHER" id="PTHR43185:SF1">
    <property type="entry name" value="FE(2+) TRANSPORTER FEOB"/>
    <property type="match status" value="1"/>
</dbReference>
<dbReference type="PANTHER" id="PTHR43185">
    <property type="entry name" value="FERROUS IRON TRANSPORT PROTEIN B"/>
    <property type="match status" value="1"/>
</dbReference>
<evidence type="ECO:0000259" key="2">
    <source>
        <dbReference type="PROSITE" id="PS51711"/>
    </source>
</evidence>
<dbReference type="PROSITE" id="PS51711">
    <property type="entry name" value="G_FEOB"/>
    <property type="match status" value="1"/>
</dbReference>
<feature type="transmembrane region" description="Helical" evidence="1">
    <location>
        <begin position="369"/>
        <end position="395"/>
    </location>
</feature>
<keyword evidence="1" id="KW-0472">Membrane</keyword>
<keyword evidence="1" id="KW-1133">Transmembrane helix</keyword>
<dbReference type="Gene3D" id="3.40.50.300">
    <property type="entry name" value="P-loop containing nucleotide triphosphate hydrolases"/>
    <property type="match status" value="1"/>
</dbReference>
<organism evidence="3 4">
    <name type="scientific">Terriglobus roseus</name>
    <dbReference type="NCBI Taxonomy" id="392734"/>
    <lineage>
        <taxon>Bacteria</taxon>
        <taxon>Pseudomonadati</taxon>
        <taxon>Acidobacteriota</taxon>
        <taxon>Terriglobia</taxon>
        <taxon>Terriglobales</taxon>
        <taxon>Acidobacteriaceae</taxon>
        <taxon>Terriglobus</taxon>
    </lineage>
</organism>
<dbReference type="GO" id="GO:0005886">
    <property type="term" value="C:plasma membrane"/>
    <property type="evidence" value="ECO:0007669"/>
    <property type="project" value="TreeGrafter"/>
</dbReference>
<feature type="transmembrane region" description="Helical" evidence="1">
    <location>
        <begin position="230"/>
        <end position="253"/>
    </location>
</feature>
<dbReference type="InterPro" id="IPR011642">
    <property type="entry name" value="Gate_dom"/>
</dbReference>
<reference evidence="3 4" key="1">
    <citation type="submission" date="2016-10" db="EMBL/GenBank/DDBJ databases">
        <authorList>
            <person name="de Groot N.N."/>
        </authorList>
    </citation>
    <scope>NUCLEOTIDE SEQUENCE [LARGE SCALE GENOMIC DNA]</scope>
    <source>
        <strain evidence="3 4">GAS232</strain>
    </source>
</reference>
<dbReference type="GO" id="GO:0005525">
    <property type="term" value="F:GTP binding"/>
    <property type="evidence" value="ECO:0007669"/>
    <property type="project" value="InterPro"/>
</dbReference>
<feature type="transmembrane region" description="Helical" evidence="1">
    <location>
        <begin position="342"/>
        <end position="362"/>
    </location>
</feature>
<name>A0A1G7JX77_9BACT</name>